<keyword evidence="14" id="KW-1185">Reference proteome</keyword>
<keyword evidence="6 13" id="KW-0067">ATP-binding</keyword>
<gene>
    <name evidence="13" type="ORF">RL72_01075</name>
</gene>
<dbReference type="InterPro" id="IPR003593">
    <property type="entry name" value="AAA+_ATPase"/>
</dbReference>
<evidence type="ECO:0000256" key="8">
    <source>
        <dbReference type="ARBA" id="ARBA00023136"/>
    </source>
</evidence>
<feature type="domain" description="ABC transporter" evidence="11">
    <location>
        <begin position="367"/>
        <end position="603"/>
    </location>
</feature>
<dbReference type="InterPro" id="IPR027417">
    <property type="entry name" value="P-loop_NTPase"/>
</dbReference>
<feature type="transmembrane region" description="Helical" evidence="10">
    <location>
        <begin position="277"/>
        <end position="296"/>
    </location>
</feature>
<keyword evidence="8 10" id="KW-0472">Membrane</keyword>
<comment type="subcellular location">
    <subcellularLocation>
        <location evidence="1">Cell membrane</location>
        <topology evidence="1">Multi-pass membrane protein</topology>
    </subcellularLocation>
</comment>
<feature type="domain" description="ABC transmembrane type-1" evidence="12">
    <location>
        <begin position="34"/>
        <end position="329"/>
    </location>
</feature>
<dbReference type="GO" id="GO:0005886">
    <property type="term" value="C:plasma membrane"/>
    <property type="evidence" value="ECO:0007669"/>
    <property type="project" value="UniProtKB-SubCell"/>
</dbReference>
<dbReference type="InterPro" id="IPR003439">
    <property type="entry name" value="ABC_transporter-like_ATP-bd"/>
</dbReference>
<evidence type="ECO:0000256" key="2">
    <source>
        <dbReference type="ARBA" id="ARBA00022448"/>
    </source>
</evidence>
<dbReference type="InterPro" id="IPR011527">
    <property type="entry name" value="ABC1_TM_dom"/>
</dbReference>
<dbReference type="Pfam" id="PF00005">
    <property type="entry name" value="ABC_tran"/>
    <property type="match status" value="1"/>
</dbReference>
<evidence type="ECO:0000256" key="5">
    <source>
        <dbReference type="ARBA" id="ARBA00022741"/>
    </source>
</evidence>
<dbReference type="PROSITE" id="PS50893">
    <property type="entry name" value="ABC_TRANSPORTER_2"/>
    <property type="match status" value="1"/>
</dbReference>
<dbReference type="InterPro" id="IPR039421">
    <property type="entry name" value="Type_1_exporter"/>
</dbReference>
<sequence>MTRDAIRTTAPRTLLSQLGTLLRVTGARPRHWILGTVAASVVLALLDMAGVAAMLPLMSLITTGQAQGAVLEWIAARVGSSDLSVLIPLVGGFIAVVFLVKTAGSLLFRWWLLGRTTRITALAATELMNRYVQAPYAAHRARTLSVVYRNINDATNQAASVLMAVVTMCSDVLVLVAIMTVLALAAPGATVFTIVLFGGIVGGVQFALRRRQLRIGETIAQAGLESWQALMPGLEGFRETRLSSRGSAFVGAFRESRLRSARAGRELSFMSDVPRHILEIAFIIAIVGISILMFTLGSAAQVIPVLGLFATAALRALPTLTRVSANLATTRVGGVGLNIMVEALDELDPAELYDERPRGDEPYHGDIVLDEVTFHYPDSDAPVLDGLSLTIGENTTVAFTGGSGAGKTTVVDLILGLFSPTSGVVRCGGRSISDDPATWYSEIGVVPQDVYLLSGTIARNVAFGVDPAAIDRDRVHAALVQAQLGDLVASLPDGIDTVVGERGTRLSGGQRQRIGLARALYQRPRVLVLDEATSALDNATEHEIAQTLQSLQGTMTIIIVAHRLSTVRTVDHLVHLRDGGIAAQGTFDEVREQDPEFARLVQLGRLE</sequence>
<dbReference type="SUPFAM" id="SSF90123">
    <property type="entry name" value="ABC transporter transmembrane region"/>
    <property type="match status" value="1"/>
</dbReference>
<dbReference type="SMART" id="SM00382">
    <property type="entry name" value="AAA"/>
    <property type="match status" value="1"/>
</dbReference>
<dbReference type="GO" id="GO:0140359">
    <property type="term" value="F:ABC-type transporter activity"/>
    <property type="evidence" value="ECO:0007669"/>
    <property type="project" value="InterPro"/>
</dbReference>
<comment type="caution">
    <text evidence="13">The sequence shown here is derived from an EMBL/GenBank/DDBJ whole genome shotgun (WGS) entry which is preliminary data.</text>
</comment>
<evidence type="ECO:0000256" key="10">
    <source>
        <dbReference type="SAM" id="Phobius"/>
    </source>
</evidence>
<feature type="transmembrane region" description="Helical" evidence="10">
    <location>
        <begin position="189"/>
        <end position="208"/>
    </location>
</feature>
<dbReference type="PANTHER" id="PTHR24221:SF654">
    <property type="entry name" value="ATP-BINDING CASSETTE SUB-FAMILY B MEMBER 6"/>
    <property type="match status" value="1"/>
</dbReference>
<comment type="similarity">
    <text evidence="9">Belongs to the ABC transporter superfamily. Lipid exporter (TC 3.A.1.106) family.</text>
</comment>
<evidence type="ECO:0000256" key="3">
    <source>
        <dbReference type="ARBA" id="ARBA00022475"/>
    </source>
</evidence>
<organism evidence="13 14">
    <name type="scientific">Microbacterium azadirachtae</name>
    <dbReference type="NCBI Taxonomy" id="582680"/>
    <lineage>
        <taxon>Bacteria</taxon>
        <taxon>Bacillati</taxon>
        <taxon>Actinomycetota</taxon>
        <taxon>Actinomycetes</taxon>
        <taxon>Micrococcales</taxon>
        <taxon>Microbacteriaceae</taxon>
        <taxon>Microbacterium</taxon>
    </lineage>
</organism>
<feature type="transmembrane region" description="Helical" evidence="10">
    <location>
        <begin position="85"/>
        <end position="108"/>
    </location>
</feature>
<dbReference type="InterPro" id="IPR036640">
    <property type="entry name" value="ABC1_TM_sf"/>
</dbReference>
<dbReference type="FunFam" id="3.40.50.300:FF:000299">
    <property type="entry name" value="ABC transporter ATP-binding protein/permease"/>
    <property type="match status" value="1"/>
</dbReference>
<reference evidence="13 14" key="1">
    <citation type="submission" date="2015-02" db="EMBL/GenBank/DDBJ databases">
        <title>Draft genome sequences of ten Microbacterium spp. with emphasis on heavy metal contaminated environments.</title>
        <authorList>
            <person name="Corretto E."/>
        </authorList>
    </citation>
    <scope>NUCLEOTIDE SEQUENCE [LARGE SCALE GENOMIC DNA]</scope>
    <source>
        <strain evidence="13 14">DSM 23848</strain>
    </source>
</reference>
<evidence type="ECO:0000313" key="13">
    <source>
        <dbReference type="EMBL" id="KJL26359.1"/>
    </source>
</evidence>
<dbReference type="AlphaFoldDB" id="A0A0F0L106"/>
<evidence type="ECO:0000259" key="11">
    <source>
        <dbReference type="PROSITE" id="PS50893"/>
    </source>
</evidence>
<dbReference type="GO" id="GO:0005524">
    <property type="term" value="F:ATP binding"/>
    <property type="evidence" value="ECO:0007669"/>
    <property type="project" value="UniProtKB-KW"/>
</dbReference>
<feature type="transmembrane region" description="Helical" evidence="10">
    <location>
        <begin position="158"/>
        <end position="183"/>
    </location>
</feature>
<dbReference type="GO" id="GO:0034040">
    <property type="term" value="F:ATPase-coupled lipid transmembrane transporter activity"/>
    <property type="evidence" value="ECO:0007669"/>
    <property type="project" value="TreeGrafter"/>
</dbReference>
<dbReference type="GO" id="GO:0016887">
    <property type="term" value="F:ATP hydrolysis activity"/>
    <property type="evidence" value="ECO:0007669"/>
    <property type="project" value="InterPro"/>
</dbReference>
<dbReference type="RefSeq" id="WP_045249796.1">
    <property type="nucleotide sequence ID" value="NZ_JYIT01000065.1"/>
</dbReference>
<keyword evidence="5" id="KW-0547">Nucleotide-binding</keyword>
<dbReference type="Gene3D" id="1.20.1560.10">
    <property type="entry name" value="ABC transporter type 1, transmembrane domain"/>
    <property type="match status" value="1"/>
</dbReference>
<name>A0A0F0L106_9MICO</name>
<dbReference type="EC" id="3.6.3.-" evidence="13"/>
<evidence type="ECO:0000259" key="12">
    <source>
        <dbReference type="PROSITE" id="PS50929"/>
    </source>
</evidence>
<evidence type="ECO:0000256" key="4">
    <source>
        <dbReference type="ARBA" id="ARBA00022692"/>
    </source>
</evidence>
<keyword evidence="13" id="KW-0378">Hydrolase</keyword>
<evidence type="ECO:0000256" key="7">
    <source>
        <dbReference type="ARBA" id="ARBA00022989"/>
    </source>
</evidence>
<evidence type="ECO:0000313" key="14">
    <source>
        <dbReference type="Proteomes" id="UP000033448"/>
    </source>
</evidence>
<evidence type="ECO:0000256" key="9">
    <source>
        <dbReference type="ARBA" id="ARBA00061644"/>
    </source>
</evidence>
<dbReference type="SUPFAM" id="SSF52540">
    <property type="entry name" value="P-loop containing nucleoside triphosphate hydrolases"/>
    <property type="match status" value="1"/>
</dbReference>
<dbReference type="PATRIC" id="fig|582680.7.peg.1113"/>
<keyword evidence="4 10" id="KW-0812">Transmembrane</keyword>
<keyword evidence="2" id="KW-0813">Transport</keyword>
<keyword evidence="3" id="KW-1003">Cell membrane</keyword>
<dbReference type="PANTHER" id="PTHR24221">
    <property type="entry name" value="ATP-BINDING CASSETTE SUB-FAMILY B"/>
    <property type="match status" value="1"/>
</dbReference>
<dbReference type="Proteomes" id="UP000033448">
    <property type="component" value="Unassembled WGS sequence"/>
</dbReference>
<accession>A0A0F0L106</accession>
<evidence type="ECO:0000256" key="6">
    <source>
        <dbReference type="ARBA" id="ARBA00022840"/>
    </source>
</evidence>
<proteinExistence type="inferred from homology"/>
<dbReference type="PROSITE" id="PS50929">
    <property type="entry name" value="ABC_TM1F"/>
    <property type="match status" value="1"/>
</dbReference>
<feature type="transmembrane region" description="Helical" evidence="10">
    <location>
        <begin position="32"/>
        <end position="55"/>
    </location>
</feature>
<protein>
    <submittedName>
        <fullName evidence="13">Putative multidrug export ATP-binding/permease protein</fullName>
        <ecNumber evidence="13">3.6.3.-</ecNumber>
    </submittedName>
</protein>
<dbReference type="EMBL" id="JYIT01000065">
    <property type="protein sequence ID" value="KJL26359.1"/>
    <property type="molecule type" value="Genomic_DNA"/>
</dbReference>
<keyword evidence="7 10" id="KW-1133">Transmembrane helix</keyword>
<dbReference type="Gene3D" id="3.40.50.300">
    <property type="entry name" value="P-loop containing nucleotide triphosphate hydrolases"/>
    <property type="match status" value="1"/>
</dbReference>
<dbReference type="InterPro" id="IPR017871">
    <property type="entry name" value="ABC_transporter-like_CS"/>
</dbReference>
<evidence type="ECO:0000256" key="1">
    <source>
        <dbReference type="ARBA" id="ARBA00004651"/>
    </source>
</evidence>
<dbReference type="PROSITE" id="PS00211">
    <property type="entry name" value="ABC_TRANSPORTER_1"/>
    <property type="match status" value="1"/>
</dbReference>